<evidence type="ECO:0000259" key="9">
    <source>
        <dbReference type="Pfam" id="PF09302"/>
    </source>
</evidence>
<evidence type="ECO:0000313" key="11">
    <source>
        <dbReference type="EMBL" id="CAH2305255.1"/>
    </source>
</evidence>
<dbReference type="GO" id="GO:0006303">
    <property type="term" value="P:double-strand break repair via nonhomologous end joining"/>
    <property type="evidence" value="ECO:0007669"/>
    <property type="project" value="UniProtKB-ARBA"/>
</dbReference>
<dbReference type="InterPro" id="IPR052287">
    <property type="entry name" value="NHEJ_factor"/>
</dbReference>
<evidence type="ECO:0000259" key="10">
    <source>
        <dbReference type="Pfam" id="PF21928"/>
    </source>
</evidence>
<keyword evidence="2" id="KW-0227">DNA damage</keyword>
<organism evidence="11 12">
    <name type="scientific">Pelobates cultripes</name>
    <name type="common">Western spadefoot toad</name>
    <dbReference type="NCBI Taxonomy" id="61616"/>
    <lineage>
        <taxon>Eukaryota</taxon>
        <taxon>Metazoa</taxon>
        <taxon>Chordata</taxon>
        <taxon>Craniata</taxon>
        <taxon>Vertebrata</taxon>
        <taxon>Euteleostomi</taxon>
        <taxon>Amphibia</taxon>
        <taxon>Batrachia</taxon>
        <taxon>Anura</taxon>
        <taxon>Pelobatoidea</taxon>
        <taxon>Pelobatidae</taxon>
        <taxon>Pelobates</taxon>
    </lineage>
</organism>
<dbReference type="Gene3D" id="1.10.287.450">
    <property type="entry name" value="Helix hairpin bin"/>
    <property type="match status" value="1"/>
</dbReference>
<accession>A0AAD1SPQ7</accession>
<keyword evidence="3" id="KW-0238">DNA-binding</keyword>
<evidence type="ECO:0000256" key="6">
    <source>
        <dbReference type="ARBA" id="ARBA00025747"/>
    </source>
</evidence>
<evidence type="ECO:0000256" key="5">
    <source>
        <dbReference type="ARBA" id="ARBA00023242"/>
    </source>
</evidence>
<reference evidence="11" key="1">
    <citation type="submission" date="2022-03" db="EMBL/GenBank/DDBJ databases">
        <authorList>
            <person name="Alioto T."/>
            <person name="Alioto T."/>
            <person name="Gomez Garrido J."/>
        </authorList>
    </citation>
    <scope>NUCLEOTIDE SEQUENCE</scope>
</reference>
<dbReference type="Proteomes" id="UP001295444">
    <property type="component" value="Chromosome 07"/>
</dbReference>
<proteinExistence type="inferred from homology"/>
<name>A0AAD1SPQ7_PELCU</name>
<keyword evidence="5" id="KW-0539">Nucleus</keyword>
<evidence type="ECO:0000256" key="7">
    <source>
        <dbReference type="ARBA" id="ARBA00044529"/>
    </source>
</evidence>
<dbReference type="InterPro" id="IPR038051">
    <property type="entry name" value="XRCC4-like_N_sf"/>
</dbReference>
<dbReference type="PANTHER" id="PTHR32235:SF1">
    <property type="entry name" value="NON-HOMOLOGOUS END-JOINING FACTOR 1"/>
    <property type="match status" value="1"/>
</dbReference>
<sequence>MALSHEMDAHLLKQPWKSMHIGEHSFLGKVHFTDSSYALLLSDLSSVWCEEADVKVIEERAKELNKRLKAPISSFLGHLSQLMLPLLNSEDKGATGFSCCWSDGTLTLKVKSQLSGLPFVWDFHCKEASVNTVCRHFLRPLMSMTEALDQQCQELRDLLGRKDAEIQDYQESGAVLTLGRLKTESFDEISFNESFLTQVQKQSCPRKTLGFSFQLEQLYTAVTAVEGPPCSVDGDLTHTAGLSSAQESAVEGSNGVSEKASTATQKDIGREDSPKLSQVTLMSQKSIVQVSKAKKRKAKGLFT</sequence>
<keyword evidence="12" id="KW-1185">Reference proteome</keyword>
<dbReference type="GO" id="GO:0032807">
    <property type="term" value="C:DNA ligase IV complex"/>
    <property type="evidence" value="ECO:0007669"/>
    <property type="project" value="TreeGrafter"/>
</dbReference>
<dbReference type="FunFam" id="2.170.210.10:FF:000001">
    <property type="entry name" value="Non-homologous end-joining factor 1"/>
    <property type="match status" value="1"/>
</dbReference>
<dbReference type="EMBL" id="OW240918">
    <property type="protein sequence ID" value="CAH2305255.1"/>
    <property type="molecule type" value="Genomic_DNA"/>
</dbReference>
<dbReference type="InterPro" id="IPR015381">
    <property type="entry name" value="XLF-like_N"/>
</dbReference>
<dbReference type="Pfam" id="PF21928">
    <property type="entry name" value="XLF_CC"/>
    <property type="match status" value="1"/>
</dbReference>
<dbReference type="Gene3D" id="2.170.210.10">
    <property type="entry name" value="DNA double-strand break repair and VJ recombination XRCC4, N-terminal"/>
    <property type="match status" value="1"/>
</dbReference>
<evidence type="ECO:0000256" key="8">
    <source>
        <dbReference type="SAM" id="MobiDB-lite"/>
    </source>
</evidence>
<evidence type="ECO:0000256" key="3">
    <source>
        <dbReference type="ARBA" id="ARBA00023125"/>
    </source>
</evidence>
<dbReference type="AlphaFoldDB" id="A0AAD1SPQ7"/>
<evidence type="ECO:0000256" key="4">
    <source>
        <dbReference type="ARBA" id="ARBA00023204"/>
    </source>
</evidence>
<dbReference type="InterPro" id="IPR053829">
    <property type="entry name" value="XLF-like_CC"/>
</dbReference>
<dbReference type="Pfam" id="PF09302">
    <property type="entry name" value="XLF"/>
    <property type="match status" value="1"/>
</dbReference>
<feature type="region of interest" description="Disordered" evidence="8">
    <location>
        <begin position="246"/>
        <end position="277"/>
    </location>
</feature>
<dbReference type="FunFam" id="1.10.287.450:FF:000003">
    <property type="entry name" value="Non-homologous end-joining factor 1"/>
    <property type="match status" value="1"/>
</dbReference>
<evidence type="ECO:0000313" key="12">
    <source>
        <dbReference type="Proteomes" id="UP001295444"/>
    </source>
</evidence>
<feature type="compositionally biased region" description="Polar residues" evidence="8">
    <location>
        <begin position="254"/>
        <end position="265"/>
    </location>
</feature>
<evidence type="ECO:0000256" key="2">
    <source>
        <dbReference type="ARBA" id="ARBA00022763"/>
    </source>
</evidence>
<keyword evidence="4" id="KW-0234">DNA repair</keyword>
<feature type="domain" description="XLF-like N-terminal" evidence="9">
    <location>
        <begin position="15"/>
        <end position="126"/>
    </location>
</feature>
<evidence type="ECO:0000256" key="1">
    <source>
        <dbReference type="ARBA" id="ARBA00004123"/>
    </source>
</evidence>
<dbReference type="PANTHER" id="PTHR32235">
    <property type="entry name" value="NON-HOMOLOGOUS END-JOINING FACTOR 1"/>
    <property type="match status" value="1"/>
</dbReference>
<protein>
    <recommendedName>
        <fullName evidence="7">Non-homologous end-joining factor 1</fullName>
    </recommendedName>
</protein>
<gene>
    <name evidence="11" type="ORF">PECUL_23A055688</name>
</gene>
<comment type="subcellular location">
    <subcellularLocation>
        <location evidence="1">Nucleus</location>
    </subcellularLocation>
</comment>
<dbReference type="CDD" id="cd22285">
    <property type="entry name" value="HD_XLF_N"/>
    <property type="match status" value="1"/>
</dbReference>
<comment type="similarity">
    <text evidence="6">Belongs to the XRCC4-XLF family. XLF subfamily.</text>
</comment>
<feature type="domain" description="XLF-like coiled-coil region" evidence="10">
    <location>
        <begin position="130"/>
        <end position="177"/>
    </location>
</feature>
<dbReference type="GO" id="GO:0045027">
    <property type="term" value="F:DNA end binding"/>
    <property type="evidence" value="ECO:0007669"/>
    <property type="project" value="TreeGrafter"/>
</dbReference>